<evidence type="ECO:0000259" key="11">
    <source>
        <dbReference type="PROSITE" id="PS50850"/>
    </source>
</evidence>
<feature type="region of interest" description="Disordered" evidence="9">
    <location>
        <begin position="436"/>
        <end position="456"/>
    </location>
</feature>
<comment type="subcellular location">
    <subcellularLocation>
        <location evidence="1">Cell membrane</location>
        <topology evidence="1">Multi-pass membrane protein</topology>
    </subcellularLocation>
</comment>
<keyword evidence="2" id="KW-1003">Cell membrane</keyword>
<keyword evidence="3 10" id="KW-0812">Transmembrane</keyword>
<dbReference type="InterPro" id="IPR003663">
    <property type="entry name" value="Sugar/inositol_transpt"/>
</dbReference>
<sequence>MVGFSSSYTSPALASMAQPNSTLHVTKSQESWIGSLLPLSALFGGILGGPMIETLGRKRTILATGPPFILSFLLISFARNVGLVMGGRCVGGVCVGIASLVLPLYLAETLTPEVRGSLGLLPTVFGNGGILVCFIVGKYLDWSQLALLGACLSIPYILLGFMIPETPRWYIGKNNAKAAQKSLQWLRGEGGAEDIGREMAEMQTVYEVQRVAGDAGGGDGSGHHLRPLLVSLGLMFFQQLSGINAVIFYTVKIFQDAGSTIDSNLSAIIVGVVNFASIFVATFLIDRLGRKPLLQVSGLSMLLTLTVLGGYFYVKDEYADGTVDVTPYGWLPLTSFVIFVVGFSIGYGPIPWLMMGEILPAKIRGVAASVTTAFNWSCTFVVTKTFADISASLGSHGAFWLFAVCCAIGIAFVALFVPETRNRTLEDIEKKFRRKPSAVGVDPGPAQPDKRISSIA</sequence>
<accession>A0ABD0Y553</accession>
<dbReference type="CDD" id="cd17358">
    <property type="entry name" value="MFS_GLUT6_8_Class3_like"/>
    <property type="match status" value="1"/>
</dbReference>
<dbReference type="FunFam" id="1.20.1250.20:FF:000055">
    <property type="entry name" value="Facilitated trehalose transporter Tret1-2 homolog"/>
    <property type="match status" value="1"/>
</dbReference>
<dbReference type="InterPro" id="IPR020846">
    <property type="entry name" value="MFS_dom"/>
</dbReference>
<organism evidence="12 13">
    <name type="scientific">Ranatra chinensis</name>
    <dbReference type="NCBI Taxonomy" id="642074"/>
    <lineage>
        <taxon>Eukaryota</taxon>
        <taxon>Metazoa</taxon>
        <taxon>Ecdysozoa</taxon>
        <taxon>Arthropoda</taxon>
        <taxon>Hexapoda</taxon>
        <taxon>Insecta</taxon>
        <taxon>Pterygota</taxon>
        <taxon>Neoptera</taxon>
        <taxon>Paraneoptera</taxon>
        <taxon>Hemiptera</taxon>
        <taxon>Heteroptera</taxon>
        <taxon>Panheteroptera</taxon>
        <taxon>Nepomorpha</taxon>
        <taxon>Nepidae</taxon>
        <taxon>Ranatrinae</taxon>
        <taxon>Ranatra</taxon>
    </lineage>
</organism>
<comment type="similarity">
    <text evidence="7">Belongs to the major facilitator superfamily. Sugar transporter (TC 2.A.1.1) family. Trehalose transporter subfamily.</text>
</comment>
<dbReference type="Gene3D" id="1.20.1250.20">
    <property type="entry name" value="MFS general substrate transporter like domains"/>
    <property type="match status" value="1"/>
</dbReference>
<feature type="transmembrane region" description="Helical" evidence="10">
    <location>
        <begin position="118"/>
        <end position="139"/>
    </location>
</feature>
<keyword evidence="4 10" id="KW-1133">Transmembrane helix</keyword>
<dbReference type="PANTHER" id="PTHR48021:SF96">
    <property type="entry name" value="FACILITATED TREHALOSE TRANSPORTER TRET1-1-RELATED"/>
    <property type="match status" value="1"/>
</dbReference>
<name>A0ABD0Y553_9HEMI</name>
<dbReference type="InterPro" id="IPR044775">
    <property type="entry name" value="MFS_ERD6/Tret1-like"/>
</dbReference>
<dbReference type="PROSITE" id="PS50850">
    <property type="entry name" value="MFS"/>
    <property type="match status" value="1"/>
</dbReference>
<dbReference type="Proteomes" id="UP001558652">
    <property type="component" value="Unassembled WGS sequence"/>
</dbReference>
<keyword evidence="8" id="KW-0813">Transport</keyword>
<feature type="transmembrane region" description="Helical" evidence="10">
    <location>
        <begin position="61"/>
        <end position="79"/>
    </location>
</feature>
<dbReference type="PRINTS" id="PR00171">
    <property type="entry name" value="SUGRTRNSPORT"/>
</dbReference>
<dbReference type="Pfam" id="PF00083">
    <property type="entry name" value="Sugar_tr"/>
    <property type="match status" value="1"/>
</dbReference>
<proteinExistence type="inferred from homology"/>
<reference evidence="12 13" key="1">
    <citation type="submission" date="2024-07" db="EMBL/GenBank/DDBJ databases">
        <title>Chromosome-level genome assembly of the water stick insect Ranatra chinensis (Heteroptera: Nepidae).</title>
        <authorList>
            <person name="Liu X."/>
        </authorList>
    </citation>
    <scope>NUCLEOTIDE SEQUENCE [LARGE SCALE GENOMIC DNA]</scope>
    <source>
        <strain evidence="12">Cailab_2021Rc</strain>
        <tissue evidence="12">Muscle</tissue>
    </source>
</reference>
<evidence type="ECO:0000313" key="12">
    <source>
        <dbReference type="EMBL" id="KAL1122402.1"/>
    </source>
</evidence>
<comment type="caution">
    <text evidence="12">The sequence shown here is derived from an EMBL/GenBank/DDBJ whole genome shotgun (WGS) entry which is preliminary data.</text>
</comment>
<evidence type="ECO:0000256" key="2">
    <source>
        <dbReference type="ARBA" id="ARBA00022475"/>
    </source>
</evidence>
<feature type="transmembrane region" description="Helical" evidence="10">
    <location>
        <begin position="85"/>
        <end position="106"/>
    </location>
</feature>
<feature type="transmembrane region" description="Helical" evidence="10">
    <location>
        <begin position="263"/>
        <end position="285"/>
    </location>
</feature>
<feature type="transmembrane region" description="Helical" evidence="10">
    <location>
        <begin position="366"/>
        <end position="386"/>
    </location>
</feature>
<feature type="transmembrane region" description="Helical" evidence="10">
    <location>
        <begin position="145"/>
        <end position="163"/>
    </location>
</feature>
<feature type="transmembrane region" description="Helical" evidence="10">
    <location>
        <begin position="292"/>
        <end position="313"/>
    </location>
</feature>
<dbReference type="InterPro" id="IPR036259">
    <property type="entry name" value="MFS_trans_sf"/>
</dbReference>
<evidence type="ECO:0000256" key="1">
    <source>
        <dbReference type="ARBA" id="ARBA00004651"/>
    </source>
</evidence>
<dbReference type="NCBIfam" id="TIGR00879">
    <property type="entry name" value="SP"/>
    <property type="match status" value="1"/>
</dbReference>
<dbReference type="EMBL" id="JBFDAA010000014">
    <property type="protein sequence ID" value="KAL1122402.1"/>
    <property type="molecule type" value="Genomic_DNA"/>
</dbReference>
<feature type="transmembrane region" description="Helical" evidence="10">
    <location>
        <begin position="31"/>
        <end position="49"/>
    </location>
</feature>
<dbReference type="AlphaFoldDB" id="A0ABD0Y553"/>
<dbReference type="InterPro" id="IPR050549">
    <property type="entry name" value="MFS_Trehalose_Transporter"/>
</dbReference>
<dbReference type="PANTHER" id="PTHR48021">
    <property type="match status" value="1"/>
</dbReference>
<evidence type="ECO:0000256" key="3">
    <source>
        <dbReference type="ARBA" id="ARBA00022692"/>
    </source>
</evidence>
<dbReference type="GO" id="GO:0005886">
    <property type="term" value="C:plasma membrane"/>
    <property type="evidence" value="ECO:0007669"/>
    <property type="project" value="UniProtKB-SubCell"/>
</dbReference>
<feature type="transmembrane region" description="Helical" evidence="10">
    <location>
        <begin position="333"/>
        <end position="354"/>
    </location>
</feature>
<keyword evidence="13" id="KW-1185">Reference proteome</keyword>
<evidence type="ECO:0000256" key="10">
    <source>
        <dbReference type="SAM" id="Phobius"/>
    </source>
</evidence>
<gene>
    <name evidence="12" type="ORF">AAG570_003806</name>
</gene>
<evidence type="ECO:0000313" key="13">
    <source>
        <dbReference type="Proteomes" id="UP001558652"/>
    </source>
</evidence>
<evidence type="ECO:0000256" key="7">
    <source>
        <dbReference type="ARBA" id="ARBA00024348"/>
    </source>
</evidence>
<dbReference type="SUPFAM" id="SSF103473">
    <property type="entry name" value="MFS general substrate transporter"/>
    <property type="match status" value="1"/>
</dbReference>
<evidence type="ECO:0000256" key="5">
    <source>
        <dbReference type="ARBA" id="ARBA00023136"/>
    </source>
</evidence>
<protein>
    <recommendedName>
        <fullName evidence="11">Major facilitator superfamily (MFS) profile domain-containing protein</fullName>
    </recommendedName>
</protein>
<evidence type="ECO:0000256" key="4">
    <source>
        <dbReference type="ARBA" id="ARBA00022989"/>
    </source>
</evidence>
<dbReference type="PROSITE" id="PS00217">
    <property type="entry name" value="SUGAR_TRANSPORT_2"/>
    <property type="match status" value="1"/>
</dbReference>
<feature type="transmembrane region" description="Helical" evidence="10">
    <location>
        <begin position="228"/>
        <end position="251"/>
    </location>
</feature>
<dbReference type="InterPro" id="IPR005828">
    <property type="entry name" value="MFS_sugar_transport-like"/>
</dbReference>
<dbReference type="InterPro" id="IPR005829">
    <property type="entry name" value="Sugar_transporter_CS"/>
</dbReference>
<evidence type="ECO:0000256" key="8">
    <source>
        <dbReference type="RuleBase" id="RU003346"/>
    </source>
</evidence>
<keyword evidence="5 10" id="KW-0472">Membrane</keyword>
<evidence type="ECO:0000256" key="6">
    <source>
        <dbReference type="ARBA" id="ARBA00023180"/>
    </source>
</evidence>
<feature type="transmembrane region" description="Helical" evidence="10">
    <location>
        <begin position="398"/>
        <end position="417"/>
    </location>
</feature>
<evidence type="ECO:0000256" key="9">
    <source>
        <dbReference type="SAM" id="MobiDB-lite"/>
    </source>
</evidence>
<keyword evidence="6" id="KW-0325">Glycoprotein</keyword>
<feature type="domain" description="Major facilitator superfamily (MFS) profile" evidence="11">
    <location>
        <begin position="1"/>
        <end position="421"/>
    </location>
</feature>